<dbReference type="Pfam" id="PF00459">
    <property type="entry name" value="Inositol_P"/>
    <property type="match status" value="1"/>
</dbReference>
<feature type="binding site" evidence="5">
    <location>
        <position position="88"/>
    </location>
    <ligand>
        <name>Mg(2+)</name>
        <dbReference type="ChEBI" id="CHEBI:18420"/>
        <label>1</label>
        <note>catalytic</note>
    </ligand>
</feature>
<reference evidence="6 7" key="1">
    <citation type="journal article" date="2015" name="Nature">
        <title>rRNA introns, odd ribosomes, and small enigmatic genomes across a large radiation of phyla.</title>
        <authorList>
            <person name="Brown C.T."/>
            <person name="Hug L.A."/>
            <person name="Thomas B.C."/>
            <person name="Sharon I."/>
            <person name="Castelle C.J."/>
            <person name="Singh A."/>
            <person name="Wilkins M.J."/>
            <person name="Williams K.H."/>
            <person name="Banfield J.F."/>
        </authorList>
    </citation>
    <scope>NUCLEOTIDE SEQUENCE [LARGE SCALE GENOMIC DNA]</scope>
</reference>
<feature type="binding site" evidence="5">
    <location>
        <position position="70"/>
    </location>
    <ligand>
        <name>Mg(2+)</name>
        <dbReference type="ChEBI" id="CHEBI:18420"/>
        <label>1</label>
        <note>catalytic</note>
    </ligand>
</feature>
<keyword evidence="4 5" id="KW-0460">Magnesium</keyword>
<feature type="binding site" evidence="5">
    <location>
        <position position="218"/>
    </location>
    <ligand>
        <name>Mg(2+)</name>
        <dbReference type="ChEBI" id="CHEBI:18420"/>
        <label>1</label>
        <note>catalytic</note>
    </ligand>
</feature>
<evidence type="ECO:0000256" key="1">
    <source>
        <dbReference type="ARBA" id="ARBA00001946"/>
    </source>
</evidence>
<evidence type="ECO:0000256" key="4">
    <source>
        <dbReference type="ARBA" id="ARBA00022842"/>
    </source>
</evidence>
<organism evidence="6 7">
    <name type="scientific">Candidatus Woesebacteria bacterium GW2011_GWB1_39_10</name>
    <dbReference type="NCBI Taxonomy" id="1618572"/>
    <lineage>
        <taxon>Bacteria</taxon>
        <taxon>Candidatus Woeseibacteriota</taxon>
    </lineage>
</organism>
<dbReference type="FunFam" id="3.30.540.10:FF:000003">
    <property type="entry name" value="Inositol-1-monophosphatase"/>
    <property type="match status" value="1"/>
</dbReference>
<dbReference type="InterPro" id="IPR000760">
    <property type="entry name" value="Inositol_monophosphatase-like"/>
</dbReference>
<proteinExistence type="predicted"/>
<dbReference type="GO" id="GO:0007165">
    <property type="term" value="P:signal transduction"/>
    <property type="evidence" value="ECO:0007669"/>
    <property type="project" value="TreeGrafter"/>
</dbReference>
<dbReference type="PANTHER" id="PTHR20854:SF4">
    <property type="entry name" value="INOSITOL-1-MONOPHOSPHATASE-RELATED"/>
    <property type="match status" value="1"/>
</dbReference>
<dbReference type="Gene3D" id="3.40.190.80">
    <property type="match status" value="1"/>
</dbReference>
<comment type="cofactor">
    <cofactor evidence="1 5">
        <name>Mg(2+)</name>
        <dbReference type="ChEBI" id="CHEBI:18420"/>
    </cofactor>
</comment>
<comment type="caution">
    <text evidence="6">The sequence shown here is derived from an EMBL/GenBank/DDBJ whole genome shotgun (WGS) entry which is preliminary data.</text>
</comment>
<dbReference type="GO" id="GO:0046872">
    <property type="term" value="F:metal ion binding"/>
    <property type="evidence" value="ECO:0007669"/>
    <property type="project" value="UniProtKB-KW"/>
</dbReference>
<keyword evidence="3" id="KW-0378">Hydrolase</keyword>
<evidence type="ECO:0000256" key="5">
    <source>
        <dbReference type="PIRSR" id="PIRSR600760-2"/>
    </source>
</evidence>
<name>A0A0G0LUL3_9BACT</name>
<dbReference type="Proteomes" id="UP000034774">
    <property type="component" value="Unassembled WGS sequence"/>
</dbReference>
<dbReference type="PATRIC" id="fig|1618572.3.peg.749"/>
<evidence type="ECO:0000256" key="3">
    <source>
        <dbReference type="ARBA" id="ARBA00022801"/>
    </source>
</evidence>
<dbReference type="EMBL" id="LBVU01000004">
    <property type="protein sequence ID" value="KKQ91685.1"/>
    <property type="molecule type" value="Genomic_DNA"/>
</dbReference>
<dbReference type="Gene3D" id="3.30.540.10">
    <property type="entry name" value="Fructose-1,6-Bisphosphatase, subunit A, domain 1"/>
    <property type="match status" value="1"/>
</dbReference>
<feature type="binding site" evidence="5">
    <location>
        <position position="89"/>
    </location>
    <ligand>
        <name>Mg(2+)</name>
        <dbReference type="ChEBI" id="CHEBI:18420"/>
        <label>1</label>
        <note>catalytic</note>
    </ligand>
</feature>
<dbReference type="SUPFAM" id="SSF56655">
    <property type="entry name" value="Carbohydrate phosphatase"/>
    <property type="match status" value="1"/>
</dbReference>
<dbReference type="InterPro" id="IPR020583">
    <property type="entry name" value="Inositol_monoP_metal-BS"/>
</dbReference>
<protein>
    <submittedName>
        <fullName evidence="6">Inositol monophosphatase</fullName>
    </submittedName>
</protein>
<accession>A0A0G0LUL3</accession>
<feature type="binding site" evidence="5">
    <location>
        <position position="86"/>
    </location>
    <ligand>
        <name>Mg(2+)</name>
        <dbReference type="ChEBI" id="CHEBI:18420"/>
        <label>1</label>
        <note>catalytic</note>
    </ligand>
</feature>
<sequence>MPSNNYIEFKNFAEKLAVNAGKILLDLQKDARIVKQKDIQDIATTADLASEKYIIDEITKKYPDHSIFSEESPEIDNKSDYRWVIDPLDGTKSYVRGIPLYNVSICLEYNGKAVVGVIYLPATDELYSASSGRGAFINGNKINISSQKQMESSYIGFYIPTKNRKFVNYEKGWNAMKNISEKCYRIRQDNSSNIALCFLARGGVEAYINLTNPPHHHDLVTGLLIANEAGALIKVFDDGTFIVANNKFIYEQLTDIINSS</sequence>
<evidence type="ECO:0000313" key="6">
    <source>
        <dbReference type="EMBL" id="KKQ91685.1"/>
    </source>
</evidence>
<evidence type="ECO:0000313" key="7">
    <source>
        <dbReference type="Proteomes" id="UP000034774"/>
    </source>
</evidence>
<dbReference type="GO" id="GO:0006020">
    <property type="term" value="P:inositol metabolic process"/>
    <property type="evidence" value="ECO:0007669"/>
    <property type="project" value="TreeGrafter"/>
</dbReference>
<keyword evidence="2 5" id="KW-0479">Metal-binding</keyword>
<dbReference type="GO" id="GO:0008934">
    <property type="term" value="F:inositol monophosphate 1-phosphatase activity"/>
    <property type="evidence" value="ECO:0007669"/>
    <property type="project" value="TreeGrafter"/>
</dbReference>
<dbReference type="PRINTS" id="PR00377">
    <property type="entry name" value="IMPHPHTASES"/>
</dbReference>
<dbReference type="PANTHER" id="PTHR20854">
    <property type="entry name" value="INOSITOL MONOPHOSPHATASE"/>
    <property type="match status" value="1"/>
</dbReference>
<dbReference type="STRING" id="1618572.UT17_C0004G0033"/>
<evidence type="ECO:0000256" key="2">
    <source>
        <dbReference type="ARBA" id="ARBA00022723"/>
    </source>
</evidence>
<dbReference type="PROSITE" id="PS00629">
    <property type="entry name" value="IMP_1"/>
    <property type="match status" value="1"/>
</dbReference>
<gene>
    <name evidence="6" type="ORF">UT17_C0004G0033</name>
</gene>
<dbReference type="AlphaFoldDB" id="A0A0G0LUL3"/>